<name>A0ABR1D275_NECAM</name>
<keyword evidence="2" id="KW-1133">Transmembrane helix</keyword>
<feature type="compositionally biased region" description="Basic and acidic residues" evidence="1">
    <location>
        <begin position="77"/>
        <end position="96"/>
    </location>
</feature>
<feature type="transmembrane region" description="Helical" evidence="2">
    <location>
        <begin position="46"/>
        <end position="65"/>
    </location>
</feature>
<keyword evidence="2" id="KW-0472">Membrane</keyword>
<reference evidence="3 4" key="1">
    <citation type="submission" date="2023-08" db="EMBL/GenBank/DDBJ databases">
        <title>A Necator americanus chromosomal reference genome.</title>
        <authorList>
            <person name="Ilik V."/>
            <person name="Petrzelkova K.J."/>
            <person name="Pardy F."/>
            <person name="Fuh T."/>
            <person name="Niatou-Singa F.S."/>
            <person name="Gouil Q."/>
            <person name="Baker L."/>
            <person name="Ritchie M.E."/>
            <person name="Jex A.R."/>
            <person name="Gazzola D."/>
            <person name="Li H."/>
            <person name="Toshio Fujiwara R."/>
            <person name="Zhan B."/>
            <person name="Aroian R.V."/>
            <person name="Pafco B."/>
            <person name="Schwarz E.M."/>
        </authorList>
    </citation>
    <scope>NUCLEOTIDE SEQUENCE [LARGE SCALE GENOMIC DNA]</scope>
    <source>
        <strain evidence="3 4">Aroian</strain>
        <tissue evidence="3">Whole animal</tissue>
    </source>
</reference>
<evidence type="ECO:0000313" key="4">
    <source>
        <dbReference type="Proteomes" id="UP001303046"/>
    </source>
</evidence>
<dbReference type="EMBL" id="JAVFWL010000003">
    <property type="protein sequence ID" value="KAK6744652.1"/>
    <property type="molecule type" value="Genomic_DNA"/>
</dbReference>
<evidence type="ECO:0000256" key="1">
    <source>
        <dbReference type="SAM" id="MobiDB-lite"/>
    </source>
</evidence>
<proteinExistence type="predicted"/>
<gene>
    <name evidence="3" type="primary">Necator_chrIII.g12166</name>
    <name evidence="3" type="ORF">RB195_011400</name>
</gene>
<accession>A0ABR1D275</accession>
<keyword evidence="2" id="KW-0812">Transmembrane</keyword>
<evidence type="ECO:0000256" key="2">
    <source>
        <dbReference type="SAM" id="Phobius"/>
    </source>
</evidence>
<organism evidence="3 4">
    <name type="scientific">Necator americanus</name>
    <name type="common">Human hookworm</name>
    <dbReference type="NCBI Taxonomy" id="51031"/>
    <lineage>
        <taxon>Eukaryota</taxon>
        <taxon>Metazoa</taxon>
        <taxon>Ecdysozoa</taxon>
        <taxon>Nematoda</taxon>
        <taxon>Chromadorea</taxon>
        <taxon>Rhabditida</taxon>
        <taxon>Rhabditina</taxon>
        <taxon>Rhabditomorpha</taxon>
        <taxon>Strongyloidea</taxon>
        <taxon>Ancylostomatidae</taxon>
        <taxon>Bunostominae</taxon>
        <taxon>Necator</taxon>
    </lineage>
</organism>
<comment type="caution">
    <text evidence="3">The sequence shown here is derived from an EMBL/GenBank/DDBJ whole genome shotgun (WGS) entry which is preliminary data.</text>
</comment>
<sequence>MLDLSAPIITSSTRYLSSKQNDGRSIPEAEISPDCGPSINSEVNMWLPLTIVFSTVVFISIVVCAKKKRTSIMEPVHDSKLKHESEAHDTAEKIRSLEGSNMSRSADARHPVVAAPPPPPPPPAPRPAPLPPPPPPQPAPVPLPPQPVQLPLVEGAGDDVGYESCPDMTPEELARVLQKSAN</sequence>
<protein>
    <submittedName>
        <fullName evidence="3">Uncharacterized protein</fullName>
    </submittedName>
</protein>
<dbReference type="Proteomes" id="UP001303046">
    <property type="component" value="Unassembled WGS sequence"/>
</dbReference>
<feature type="region of interest" description="Disordered" evidence="1">
    <location>
        <begin position="77"/>
        <end position="169"/>
    </location>
</feature>
<keyword evidence="4" id="KW-1185">Reference proteome</keyword>
<evidence type="ECO:0000313" key="3">
    <source>
        <dbReference type="EMBL" id="KAK6744652.1"/>
    </source>
</evidence>
<feature type="compositionally biased region" description="Pro residues" evidence="1">
    <location>
        <begin position="114"/>
        <end position="148"/>
    </location>
</feature>